<dbReference type="GeneID" id="19332796"/>
<dbReference type="STRING" id="383855.M3A6P7"/>
<dbReference type="EMBL" id="KB446556">
    <property type="protein sequence ID" value="EME86754.1"/>
    <property type="molecule type" value="Genomic_DNA"/>
</dbReference>
<gene>
    <name evidence="2" type="ORF">MYCFIDRAFT_172452</name>
</gene>
<protein>
    <submittedName>
        <fullName evidence="2">Uncharacterized protein</fullName>
    </submittedName>
</protein>
<organism evidence="2 3">
    <name type="scientific">Pseudocercospora fijiensis (strain CIRAD86)</name>
    <name type="common">Black leaf streak disease fungus</name>
    <name type="synonym">Mycosphaerella fijiensis</name>
    <dbReference type="NCBI Taxonomy" id="383855"/>
    <lineage>
        <taxon>Eukaryota</taxon>
        <taxon>Fungi</taxon>
        <taxon>Dikarya</taxon>
        <taxon>Ascomycota</taxon>
        <taxon>Pezizomycotina</taxon>
        <taxon>Dothideomycetes</taxon>
        <taxon>Dothideomycetidae</taxon>
        <taxon>Mycosphaerellales</taxon>
        <taxon>Mycosphaerellaceae</taxon>
        <taxon>Pseudocercospora</taxon>
    </lineage>
</organism>
<evidence type="ECO:0000313" key="2">
    <source>
        <dbReference type="EMBL" id="EME86754.1"/>
    </source>
</evidence>
<dbReference type="OrthoDB" id="10382849at2759"/>
<reference evidence="2 3" key="1">
    <citation type="journal article" date="2012" name="PLoS Pathog.">
        <title>Diverse lifestyles and strategies of plant pathogenesis encoded in the genomes of eighteen Dothideomycetes fungi.</title>
        <authorList>
            <person name="Ohm R.A."/>
            <person name="Feau N."/>
            <person name="Henrissat B."/>
            <person name="Schoch C.L."/>
            <person name="Horwitz B.A."/>
            <person name="Barry K.W."/>
            <person name="Condon B.J."/>
            <person name="Copeland A.C."/>
            <person name="Dhillon B."/>
            <person name="Glaser F."/>
            <person name="Hesse C.N."/>
            <person name="Kosti I."/>
            <person name="LaButti K."/>
            <person name="Lindquist E.A."/>
            <person name="Lucas S."/>
            <person name="Salamov A.A."/>
            <person name="Bradshaw R.E."/>
            <person name="Ciuffetti L."/>
            <person name="Hamelin R.C."/>
            <person name="Kema G.H.J."/>
            <person name="Lawrence C."/>
            <person name="Scott J.A."/>
            <person name="Spatafora J.W."/>
            <person name="Turgeon B.G."/>
            <person name="de Wit P.J.G.M."/>
            <person name="Zhong S."/>
            <person name="Goodwin S.B."/>
            <person name="Grigoriev I.V."/>
        </authorList>
    </citation>
    <scope>NUCLEOTIDE SEQUENCE [LARGE SCALE GENOMIC DNA]</scope>
    <source>
        <strain evidence="2 3">CIRAD86</strain>
    </source>
</reference>
<dbReference type="HOGENOM" id="CLU_601477_0_0_1"/>
<dbReference type="Proteomes" id="UP000016932">
    <property type="component" value="Unassembled WGS sequence"/>
</dbReference>
<proteinExistence type="predicted"/>
<dbReference type="eggNOG" id="ENOG502RB14">
    <property type="taxonomic scope" value="Eukaryota"/>
</dbReference>
<dbReference type="RefSeq" id="XP_007923920.1">
    <property type="nucleotide sequence ID" value="XM_007925729.1"/>
</dbReference>
<feature type="region of interest" description="Disordered" evidence="1">
    <location>
        <begin position="423"/>
        <end position="455"/>
    </location>
</feature>
<dbReference type="AlphaFoldDB" id="M3A6P7"/>
<dbReference type="VEuPathDB" id="FungiDB:MYCFIDRAFT_172452"/>
<keyword evidence="3" id="KW-1185">Reference proteome</keyword>
<evidence type="ECO:0000256" key="1">
    <source>
        <dbReference type="SAM" id="MobiDB-lite"/>
    </source>
</evidence>
<name>M3A6P7_PSEFD</name>
<sequence>MELILQTAVTFLSRTCSIDGRQLANMSRRFGQAAMHGQHTITRHCTYQGTSTYKATCPGSDLEMLAFTFQISSGICISQPDIQSSYSTLLISILRCFKEEVNALEEHDIRRMLNGSLLLSFEKETLLPSPSHTAPFTICYNPFRYSSNNRIFFTGDVERPSTLILGRVVTEVSTAFITLLDISRRRRRTKLQMQRGLQHQPVCMSQIRRILLTVVRLYGFLGLSPFKSLVQIFGGIDTKELAQMTRGGIQGGVGFLLHHSRLEKITTKPANACFTKFLNRRHAFIDVENLKIQLNGDSEAFECDAILASWRAMLKSMQKKGSSAADVDEHFQLLFQYGLGEISDKDPTTARNEKESLHFWSFCRGGWVDRDLVMHCWKCNSCYDDAWHCDTCGVCKIGRKFKCDGCGGWSEIGAVEGIEDGRAVTAGQKRGRRAEKRKRESMQDGSHAAARATHG</sequence>
<accession>M3A6P7</accession>
<dbReference type="KEGG" id="pfj:MYCFIDRAFT_172452"/>
<evidence type="ECO:0000313" key="3">
    <source>
        <dbReference type="Proteomes" id="UP000016932"/>
    </source>
</evidence>